<feature type="region of interest" description="Disordered" evidence="1">
    <location>
        <begin position="86"/>
        <end position="243"/>
    </location>
</feature>
<keyword evidence="3" id="KW-1185">Reference proteome</keyword>
<accession>A0A9P6MLQ1</accession>
<dbReference type="AlphaFoldDB" id="A0A9P6MLQ1"/>
<dbReference type="Proteomes" id="UP000703661">
    <property type="component" value="Unassembled WGS sequence"/>
</dbReference>
<sequence length="662" mass="73980">MSSHPIADDIRSSTWTSARKPSADTSPSTPTAGTTRQQSGPVVEDKLATGAKGTDPDNNSNLDSTSTDYNSMTLSSLRRSIRGTILDIPDDLQDASRPIRPKSVESTSKSYPEHKNEEEVGKSNSDEDEEQQHEEIEIVEEDANAQDEQSDQDEEQSSEDTEDTGDTAVEEVESEDTSESEEFEEFDPDQELGIQDDENEEGIKEEGEQDIEDDSMMLDEESQDEDPESQFQEDTSLADFDSSQTLSTNDSYLVFVPYGETIEAQYFTLLTSLWIAKHSNRTLIIPPPMMAPPSLHHLYPFFAGPNGKKPQRWSHIYDLRHLDSQPVVMVDNIRPILQTPFTDEMAKEEENPTTNHQETPHNPDIDSADTTLGTIKCHGPPAAGSWKTLDFAGRHFLNRYNLVADFNILEDSYWDLRPHSIQQNWQASRASNGEEQEDRQRQLICITGAGLVGAEDPEVEEMIWNEIGTKVPVSKGVRNYSRLIMEQALRAIEKSERKTGYIGIHIDKLPSPELCKAEHNDQGSYVPSFFTEARASGLVPSQCAWTVELVAKRIAIIQQTDEAGVRPVIVTTTETDPGILIQMDRQGWVRMGVEDHGGNLFDMSINDLGGYGLAVSRAFLMAKSAVFVGAHKSMLAVHTAFHIKNEGQTKLISGRKPRWELY</sequence>
<protein>
    <submittedName>
        <fullName evidence="2">Uncharacterized protein</fullName>
    </submittedName>
</protein>
<feature type="compositionally biased region" description="Acidic residues" evidence="1">
    <location>
        <begin position="126"/>
        <end position="200"/>
    </location>
</feature>
<feature type="compositionally biased region" description="Polar residues" evidence="1">
    <location>
        <begin position="56"/>
        <end position="72"/>
    </location>
</feature>
<feature type="compositionally biased region" description="Acidic residues" evidence="1">
    <location>
        <begin position="207"/>
        <end position="228"/>
    </location>
</feature>
<gene>
    <name evidence="2" type="ORF">BGZ80_004757</name>
</gene>
<evidence type="ECO:0000256" key="1">
    <source>
        <dbReference type="SAM" id="MobiDB-lite"/>
    </source>
</evidence>
<evidence type="ECO:0000313" key="2">
    <source>
        <dbReference type="EMBL" id="KAG0007353.1"/>
    </source>
</evidence>
<feature type="region of interest" description="Disordered" evidence="1">
    <location>
        <begin position="1"/>
        <end position="72"/>
    </location>
</feature>
<comment type="caution">
    <text evidence="2">The sequence shown here is derived from an EMBL/GenBank/DDBJ whole genome shotgun (WGS) entry which is preliminary data.</text>
</comment>
<feature type="compositionally biased region" description="Basic and acidic residues" evidence="1">
    <location>
        <begin position="111"/>
        <end position="125"/>
    </location>
</feature>
<proteinExistence type="predicted"/>
<feature type="region of interest" description="Disordered" evidence="1">
    <location>
        <begin position="346"/>
        <end position="368"/>
    </location>
</feature>
<feature type="compositionally biased region" description="Polar residues" evidence="1">
    <location>
        <begin position="12"/>
        <end position="40"/>
    </location>
</feature>
<evidence type="ECO:0000313" key="3">
    <source>
        <dbReference type="Proteomes" id="UP000703661"/>
    </source>
</evidence>
<feature type="compositionally biased region" description="Basic and acidic residues" evidence="1">
    <location>
        <begin position="1"/>
        <end position="11"/>
    </location>
</feature>
<organism evidence="2 3">
    <name type="scientific">Entomortierella chlamydospora</name>
    <dbReference type="NCBI Taxonomy" id="101097"/>
    <lineage>
        <taxon>Eukaryota</taxon>
        <taxon>Fungi</taxon>
        <taxon>Fungi incertae sedis</taxon>
        <taxon>Mucoromycota</taxon>
        <taxon>Mortierellomycotina</taxon>
        <taxon>Mortierellomycetes</taxon>
        <taxon>Mortierellales</taxon>
        <taxon>Mortierellaceae</taxon>
        <taxon>Entomortierella</taxon>
    </lineage>
</organism>
<reference evidence="2" key="1">
    <citation type="journal article" date="2020" name="Fungal Divers.">
        <title>Resolving the Mortierellaceae phylogeny through synthesis of multi-gene phylogenetics and phylogenomics.</title>
        <authorList>
            <person name="Vandepol N."/>
            <person name="Liber J."/>
            <person name="Desiro A."/>
            <person name="Na H."/>
            <person name="Kennedy M."/>
            <person name="Barry K."/>
            <person name="Grigoriev I.V."/>
            <person name="Miller A.N."/>
            <person name="O'Donnell K."/>
            <person name="Stajich J.E."/>
            <person name="Bonito G."/>
        </authorList>
    </citation>
    <scope>NUCLEOTIDE SEQUENCE</scope>
    <source>
        <strain evidence="2">NRRL 2769</strain>
    </source>
</reference>
<name>A0A9P6MLQ1_9FUNG</name>
<dbReference type="EMBL" id="JAAAID010002393">
    <property type="protein sequence ID" value="KAG0007353.1"/>
    <property type="molecule type" value="Genomic_DNA"/>
</dbReference>